<dbReference type="Gene3D" id="2.40.160.60">
    <property type="entry name" value="Outer membrane protein transport protein (OMPP1/FadL/TodX)"/>
    <property type="match status" value="1"/>
</dbReference>
<evidence type="ECO:0008006" key="3">
    <source>
        <dbReference type="Google" id="ProtNLM"/>
    </source>
</evidence>
<dbReference type="EMBL" id="NJBO01000004">
    <property type="protein sequence ID" value="TKJ43483.1"/>
    <property type="molecule type" value="Genomic_DNA"/>
</dbReference>
<comment type="caution">
    <text evidence="1">The sequence shown here is derived from an EMBL/GenBank/DDBJ whole genome shotgun (WGS) entry which is preliminary data.</text>
</comment>
<sequence>MLKRITIGVVLLSGVCFGAGRRPGAVFLMIWPGSRPTALGGAFTAIADDASAAYYNPGGLGFQRNIILSMMHVNWLPDLWPGMYYEYLAIAAPFKKVGTFAFNGVYLTTGETVVQNESGTVIGTYTTFDLSMGLAYGREIAPSFSVGGGLKFIYSFLVPEWVLGRLPGLGMSEGGQGLTWAVDAGVLYKPFERFHVGTTLQNLGPPISFSATSEPDPLPLMLRMGASYKPLSLLSKDTTKEQFEIVGLRLTGDITKVLIGMFAVDPPEVDSMSFGQELGYEIGESWRSLGMEVSVYREILTMRVGYFFDKSGARGGFVLEENISTEHVGLFPLLFGSQEGKLTKVGITFGAGVKYAGFQLDVGVDELIYDFPTANRKFSLTYTF</sequence>
<name>A0A532V8D9_UNCT6</name>
<reference evidence="1 2" key="1">
    <citation type="submission" date="2017-06" db="EMBL/GenBank/DDBJ databases">
        <title>Novel microbial phyla capable of carbon fixation and sulfur reduction in deep-sea sediments.</title>
        <authorList>
            <person name="Huang J."/>
            <person name="Baker B."/>
            <person name="Wang Y."/>
        </authorList>
    </citation>
    <scope>NUCLEOTIDE SEQUENCE [LARGE SCALE GENOMIC DNA]</scope>
    <source>
        <strain evidence="1">B3_TA06</strain>
    </source>
</reference>
<evidence type="ECO:0000313" key="2">
    <source>
        <dbReference type="Proteomes" id="UP000317778"/>
    </source>
</evidence>
<proteinExistence type="predicted"/>
<dbReference type="SUPFAM" id="SSF56935">
    <property type="entry name" value="Porins"/>
    <property type="match status" value="1"/>
</dbReference>
<dbReference type="NCBIfam" id="NF033709">
    <property type="entry name" value="PorV_fam"/>
    <property type="match status" value="1"/>
</dbReference>
<dbReference type="AlphaFoldDB" id="A0A532V8D9"/>
<accession>A0A532V8D9</accession>
<evidence type="ECO:0000313" key="1">
    <source>
        <dbReference type="EMBL" id="TKJ43483.1"/>
    </source>
</evidence>
<gene>
    <name evidence="1" type="ORF">CEE36_03875</name>
</gene>
<dbReference type="Proteomes" id="UP000317778">
    <property type="component" value="Unassembled WGS sequence"/>
</dbReference>
<protein>
    <recommendedName>
        <fullName evidence="3">PorV/PorQ family protein</fullName>
    </recommendedName>
</protein>
<organism evidence="1 2">
    <name type="scientific">candidate division TA06 bacterium B3_TA06</name>
    <dbReference type="NCBI Taxonomy" id="2012487"/>
    <lineage>
        <taxon>Bacteria</taxon>
        <taxon>Bacteria division TA06</taxon>
    </lineage>
</organism>